<reference evidence="2" key="1">
    <citation type="journal article" date="2019" name="Int. J. Syst. Evol. Microbiol.">
        <title>The Global Catalogue of Microorganisms (GCM) 10K type strain sequencing project: providing services to taxonomists for standard genome sequencing and annotation.</title>
        <authorList>
            <consortium name="The Broad Institute Genomics Platform"/>
            <consortium name="The Broad Institute Genome Sequencing Center for Infectious Disease"/>
            <person name="Wu L."/>
            <person name="Ma J."/>
        </authorList>
    </citation>
    <scope>NUCLEOTIDE SEQUENCE [LARGE SCALE GENOMIC DNA]</scope>
    <source>
        <strain evidence="2">JCM 6833</strain>
    </source>
</reference>
<proteinExistence type="predicted"/>
<protein>
    <submittedName>
        <fullName evidence="1">Uncharacterized protein</fullName>
    </submittedName>
</protein>
<evidence type="ECO:0000313" key="1">
    <source>
        <dbReference type="EMBL" id="GAA2587661.1"/>
    </source>
</evidence>
<dbReference type="RefSeq" id="WP_344539969.1">
    <property type="nucleotide sequence ID" value="NZ_BAAATD010000002.1"/>
</dbReference>
<name>A0ABP6BXD3_9ACTN</name>
<dbReference type="EMBL" id="BAAATD010000002">
    <property type="protein sequence ID" value="GAA2587661.1"/>
    <property type="molecule type" value="Genomic_DNA"/>
</dbReference>
<gene>
    <name evidence="1" type="ORF">GCM10010411_20620</name>
</gene>
<sequence>MTSPKSVNKRRYRGMDGDELMTDHVLGHLDATLDEIIEITLVLVDLHQSMRELAEGRHT</sequence>
<dbReference type="Proteomes" id="UP001501509">
    <property type="component" value="Unassembled WGS sequence"/>
</dbReference>
<organism evidence="1 2">
    <name type="scientific">Actinomadura fulvescens</name>
    <dbReference type="NCBI Taxonomy" id="46160"/>
    <lineage>
        <taxon>Bacteria</taxon>
        <taxon>Bacillati</taxon>
        <taxon>Actinomycetota</taxon>
        <taxon>Actinomycetes</taxon>
        <taxon>Streptosporangiales</taxon>
        <taxon>Thermomonosporaceae</taxon>
        <taxon>Actinomadura</taxon>
    </lineage>
</organism>
<comment type="caution">
    <text evidence="1">The sequence shown here is derived from an EMBL/GenBank/DDBJ whole genome shotgun (WGS) entry which is preliminary data.</text>
</comment>
<keyword evidence="2" id="KW-1185">Reference proteome</keyword>
<evidence type="ECO:0000313" key="2">
    <source>
        <dbReference type="Proteomes" id="UP001501509"/>
    </source>
</evidence>
<accession>A0ABP6BXD3</accession>